<name>A0A8W8L6S7_MAGGI</name>
<evidence type="ECO:0000256" key="1">
    <source>
        <dbReference type="ARBA" id="ARBA00007381"/>
    </source>
</evidence>
<dbReference type="CDD" id="cd10229">
    <property type="entry name" value="ASKHA_NBD_HSP70_HSPA12"/>
    <property type="match status" value="1"/>
</dbReference>
<dbReference type="AlphaFoldDB" id="A0A8W8L6S7"/>
<dbReference type="OMA" id="ADNEHED"/>
<dbReference type="GO" id="GO:0140662">
    <property type="term" value="F:ATP-dependent protein folding chaperone"/>
    <property type="evidence" value="ECO:0007669"/>
    <property type="project" value="InterPro"/>
</dbReference>
<evidence type="ECO:0000256" key="3">
    <source>
        <dbReference type="ARBA" id="ARBA00022840"/>
    </source>
</evidence>
<dbReference type="InterPro" id="IPR043129">
    <property type="entry name" value="ATPase_NBD"/>
</dbReference>
<accession>A0A8W8L6S7</accession>
<dbReference type="Pfam" id="PF00012">
    <property type="entry name" value="HSP70"/>
    <property type="match status" value="1"/>
</dbReference>
<keyword evidence="2" id="KW-0547">Nucleotide-binding</keyword>
<organism evidence="4 5">
    <name type="scientific">Magallana gigas</name>
    <name type="common">Pacific oyster</name>
    <name type="synonym">Crassostrea gigas</name>
    <dbReference type="NCBI Taxonomy" id="29159"/>
    <lineage>
        <taxon>Eukaryota</taxon>
        <taxon>Metazoa</taxon>
        <taxon>Spiralia</taxon>
        <taxon>Lophotrochozoa</taxon>
        <taxon>Mollusca</taxon>
        <taxon>Bivalvia</taxon>
        <taxon>Autobranchia</taxon>
        <taxon>Pteriomorphia</taxon>
        <taxon>Ostreida</taxon>
        <taxon>Ostreoidea</taxon>
        <taxon>Ostreidae</taxon>
        <taxon>Magallana</taxon>
    </lineage>
</organism>
<dbReference type="Gene3D" id="2.60.34.10">
    <property type="entry name" value="Substrate Binding Domain Of DNAk, Chain A, domain 1"/>
    <property type="match status" value="1"/>
</dbReference>
<dbReference type="SUPFAM" id="SSF100920">
    <property type="entry name" value="Heat shock protein 70kD (HSP70), peptide-binding domain"/>
    <property type="match status" value="1"/>
</dbReference>
<evidence type="ECO:0000313" key="4">
    <source>
        <dbReference type="EnsemblMetazoa" id="G26722.2:cds"/>
    </source>
</evidence>
<reference evidence="4" key="1">
    <citation type="submission" date="2022-08" db="UniProtKB">
        <authorList>
            <consortium name="EnsemblMetazoa"/>
        </authorList>
    </citation>
    <scope>IDENTIFICATION</scope>
    <source>
        <strain evidence="4">05x7-T-G4-1.051#20</strain>
    </source>
</reference>
<dbReference type="OrthoDB" id="6110756at2759"/>
<keyword evidence="5" id="KW-1185">Reference proteome</keyword>
<protein>
    <recommendedName>
        <fullName evidence="6">Heat shock 70 kDa protein 12A</fullName>
    </recommendedName>
</protein>
<sequence length="580" mass="65714">MATSKEEKIPSKSKALVVAAIDFGTMYSGYAFSLTQDWKKPYTFTWYGGNAPSYKNPTVLLLDSNQEFVAFGYDAEDQYSKLTAKKVHEEYYYFQRFKMILHQDLGVKKDILCTDELETKKLPASMVFAHCIRYLKDHLLTEIKKSFPRITKDEIDYVLTVPAIWGERAKRFMREAAKEAGIKERLIIALEPEAASIYCQHLTKDNEQNSSVLGQLGVGEKYMVVDLGGGTADITVHQQCEDHTLEEIVPASGGPWGGKSVDDRFIGFLEDISGPESMVKYKEKYMYDFLDIHRQFEVTKRSITPEKTGNVSIRIPLSFVQFCKNNRKVKNCPAAIEESPHKGVVQYDAGKLKWTVDYFKQIFFKETIDSIVGHIEKLLKDAKISDTKAILMVGGFSECKLVQQAIIEKCTGKKVIIPIDAGLAVVKGAVYFGHDPKAISRRVAMYTYGIQTWPEFKPTLHPLSKKYEIDGKSRCKDVFFPIVRKGEKIPVGLSKPQIFRPLFEKGSMLHCSVYISDDEDPKYIDESGCDLLGTLEVPLLNHDPANVEVEETLYFGETELRVTARDLSTNKAIDFTFDIL</sequence>
<dbReference type="EnsemblMetazoa" id="G26722.2">
    <property type="protein sequence ID" value="G26722.2:cds"/>
    <property type="gene ID" value="G26722"/>
</dbReference>
<dbReference type="InterPro" id="IPR029047">
    <property type="entry name" value="HSP70_peptide-bd_sf"/>
</dbReference>
<proteinExistence type="inferred from homology"/>
<keyword evidence="3" id="KW-0067">ATP-binding</keyword>
<dbReference type="Proteomes" id="UP000005408">
    <property type="component" value="Unassembled WGS sequence"/>
</dbReference>
<dbReference type="Gene3D" id="3.30.420.40">
    <property type="match status" value="2"/>
</dbReference>
<evidence type="ECO:0008006" key="6">
    <source>
        <dbReference type="Google" id="ProtNLM"/>
    </source>
</evidence>
<evidence type="ECO:0000256" key="2">
    <source>
        <dbReference type="ARBA" id="ARBA00022741"/>
    </source>
</evidence>
<dbReference type="InterPro" id="IPR013126">
    <property type="entry name" value="Hsp_70_fam"/>
</dbReference>
<dbReference type="PANTHER" id="PTHR14187:SF5">
    <property type="entry name" value="HEAT SHOCK 70 KDA PROTEIN 12A"/>
    <property type="match status" value="1"/>
</dbReference>
<evidence type="ECO:0000313" key="5">
    <source>
        <dbReference type="Proteomes" id="UP000005408"/>
    </source>
</evidence>
<comment type="similarity">
    <text evidence="1">Belongs to the heat shock protein 70 family.</text>
</comment>
<dbReference type="PANTHER" id="PTHR14187">
    <property type="entry name" value="ALPHA KINASE/ELONGATION FACTOR 2 KINASE"/>
    <property type="match status" value="1"/>
</dbReference>
<dbReference type="SUPFAM" id="SSF53067">
    <property type="entry name" value="Actin-like ATPase domain"/>
    <property type="match status" value="2"/>
</dbReference>
<dbReference type="GO" id="GO:0005524">
    <property type="term" value="F:ATP binding"/>
    <property type="evidence" value="ECO:0007669"/>
    <property type="project" value="UniProtKB-KW"/>
</dbReference>